<comment type="caution">
    <text evidence="2">The sequence shown here is derived from an EMBL/GenBank/DDBJ whole genome shotgun (WGS) entry which is preliminary data.</text>
</comment>
<reference evidence="2" key="1">
    <citation type="submission" date="2021-02" db="EMBL/GenBank/DDBJ databases">
        <authorList>
            <person name="Nowell W R."/>
        </authorList>
    </citation>
    <scope>NUCLEOTIDE SEQUENCE</scope>
</reference>
<protein>
    <submittedName>
        <fullName evidence="2">Uncharacterized protein</fullName>
    </submittedName>
</protein>
<evidence type="ECO:0000313" key="2">
    <source>
        <dbReference type="EMBL" id="CAF4580934.1"/>
    </source>
</evidence>
<evidence type="ECO:0000256" key="1">
    <source>
        <dbReference type="SAM" id="MobiDB-lite"/>
    </source>
</evidence>
<feature type="compositionally biased region" description="Low complexity" evidence="1">
    <location>
        <begin position="34"/>
        <end position="59"/>
    </location>
</feature>
<name>A0A821APH2_9BILA</name>
<accession>A0A821APH2</accession>
<keyword evidence="3" id="KW-1185">Reference proteome</keyword>
<gene>
    <name evidence="2" type="ORF">OVN521_LOCUS44425</name>
</gene>
<sequence>MTSQLGRGRGRIPKNAVYKDSSSFPMPTTSGDFSLPSLSSSKYDLQSESGYSSTSTSSQPSPPTGPAVPTARGRADRLKRNVAPADPHWTVSDLTAAQFKSNKRPVKP</sequence>
<feature type="region of interest" description="Disordered" evidence="1">
    <location>
        <begin position="1"/>
        <end position="108"/>
    </location>
</feature>
<evidence type="ECO:0000313" key="3">
    <source>
        <dbReference type="Proteomes" id="UP000663866"/>
    </source>
</evidence>
<proteinExistence type="predicted"/>
<dbReference type="Proteomes" id="UP000663866">
    <property type="component" value="Unassembled WGS sequence"/>
</dbReference>
<organism evidence="2 3">
    <name type="scientific">Rotaria magnacalcarata</name>
    <dbReference type="NCBI Taxonomy" id="392030"/>
    <lineage>
        <taxon>Eukaryota</taxon>
        <taxon>Metazoa</taxon>
        <taxon>Spiralia</taxon>
        <taxon>Gnathifera</taxon>
        <taxon>Rotifera</taxon>
        <taxon>Eurotatoria</taxon>
        <taxon>Bdelloidea</taxon>
        <taxon>Philodinida</taxon>
        <taxon>Philodinidae</taxon>
        <taxon>Rotaria</taxon>
    </lineage>
</organism>
<feature type="non-terminal residue" evidence="2">
    <location>
        <position position="108"/>
    </location>
</feature>
<dbReference type="AlphaFoldDB" id="A0A821APH2"/>
<dbReference type="EMBL" id="CAJOBG010067661">
    <property type="protein sequence ID" value="CAF4580934.1"/>
    <property type="molecule type" value="Genomic_DNA"/>
</dbReference>
<feature type="compositionally biased region" description="Polar residues" evidence="1">
    <location>
        <begin position="20"/>
        <end position="32"/>
    </location>
</feature>